<reference evidence="1 2" key="1">
    <citation type="journal article" date="2017" name="Curr. Microbiol.">
        <title>Mucilaginibacter ginsenosidivorans sp. nov., Isolated from Soil of Ginseng Field.</title>
        <authorList>
            <person name="Kim M.M."/>
            <person name="Siddiqi M.Z."/>
            <person name="Im W.T."/>
        </authorList>
    </citation>
    <scope>NUCLEOTIDE SEQUENCE [LARGE SCALE GENOMIC DNA]</scope>
    <source>
        <strain evidence="1 2">Gsoil 3017</strain>
    </source>
</reference>
<accession>A0A5B8UWP1</accession>
<gene>
    <name evidence="1" type="ORF">FRZ54_12620</name>
</gene>
<evidence type="ECO:0008006" key="3">
    <source>
        <dbReference type="Google" id="ProtNLM"/>
    </source>
</evidence>
<dbReference type="KEGG" id="mgin:FRZ54_12620"/>
<dbReference type="Proteomes" id="UP000321479">
    <property type="component" value="Chromosome"/>
</dbReference>
<evidence type="ECO:0000313" key="2">
    <source>
        <dbReference type="Proteomes" id="UP000321479"/>
    </source>
</evidence>
<keyword evidence="2" id="KW-1185">Reference proteome</keyword>
<dbReference type="AlphaFoldDB" id="A0A5B8UWP1"/>
<dbReference type="EMBL" id="CP042436">
    <property type="protein sequence ID" value="QEC63383.1"/>
    <property type="molecule type" value="Genomic_DNA"/>
</dbReference>
<proteinExistence type="predicted"/>
<protein>
    <recommendedName>
        <fullName evidence="3">LemA family protein</fullName>
    </recommendedName>
</protein>
<evidence type="ECO:0000313" key="1">
    <source>
        <dbReference type="EMBL" id="QEC63383.1"/>
    </source>
</evidence>
<dbReference type="OrthoDB" id="796136at2"/>
<sequence>MNVVILFLVVGFAVIYLIARYDKQNSNKVDVILRANKNVPPLFMLRSAELKVNAIKAALSNPAMELVDQQGAKEVRAQFDQLMDDYKNREITLAIYYTRLGALLIKVNELRGVSDGVEVS</sequence>
<dbReference type="RefSeq" id="WP_147031959.1">
    <property type="nucleotide sequence ID" value="NZ_CP042436.1"/>
</dbReference>
<organism evidence="1 2">
    <name type="scientific">Mucilaginibacter ginsenosidivorans</name>
    <dbReference type="NCBI Taxonomy" id="398053"/>
    <lineage>
        <taxon>Bacteria</taxon>
        <taxon>Pseudomonadati</taxon>
        <taxon>Bacteroidota</taxon>
        <taxon>Sphingobacteriia</taxon>
        <taxon>Sphingobacteriales</taxon>
        <taxon>Sphingobacteriaceae</taxon>
        <taxon>Mucilaginibacter</taxon>
    </lineage>
</organism>
<name>A0A5B8UWP1_9SPHI</name>